<dbReference type="InterPro" id="IPR019734">
    <property type="entry name" value="TPR_rpt"/>
</dbReference>
<dbReference type="InterPro" id="IPR056835">
    <property type="entry name" value="ARM_TT21_5th"/>
</dbReference>
<feature type="non-terminal residue" evidence="10">
    <location>
        <position position="1"/>
    </location>
</feature>
<dbReference type="InterPro" id="IPR056833">
    <property type="entry name" value="ARM_TT21_N"/>
</dbReference>
<dbReference type="Proteomes" id="UP001177023">
    <property type="component" value="Unassembled WGS sequence"/>
</dbReference>
<comment type="similarity">
    <text evidence="1">Belongs to the TTC21 family.</text>
</comment>
<feature type="domain" description="Tetratricopeptide repeat protein 21A/21B second ARM" evidence="5">
    <location>
        <begin position="268"/>
        <end position="534"/>
    </location>
</feature>
<dbReference type="SMART" id="SM00671">
    <property type="entry name" value="SEL1"/>
    <property type="match status" value="2"/>
</dbReference>
<dbReference type="InterPro" id="IPR056832">
    <property type="entry name" value="ARM_TT21_2nd"/>
</dbReference>
<evidence type="ECO:0000259" key="8">
    <source>
        <dbReference type="Pfam" id="PF25064"/>
    </source>
</evidence>
<accession>A0AA36D266</accession>
<proteinExistence type="inferred from homology"/>
<keyword evidence="2" id="KW-0677">Repeat</keyword>
<evidence type="ECO:0000256" key="1">
    <source>
        <dbReference type="ARBA" id="ARBA00010935"/>
    </source>
</evidence>
<dbReference type="InterPro" id="IPR013105">
    <property type="entry name" value="TPR_2"/>
</dbReference>
<name>A0AA36D266_9BILA</name>
<dbReference type="InterPro" id="IPR056836">
    <property type="entry name" value="ARM_TT21_4th"/>
</dbReference>
<keyword evidence="3 4" id="KW-0802">TPR repeat</keyword>
<keyword evidence="11" id="KW-1185">Reference proteome</keyword>
<feature type="repeat" description="TPR" evidence="4">
    <location>
        <begin position="873"/>
        <end position="906"/>
    </location>
</feature>
<dbReference type="GO" id="GO:0035721">
    <property type="term" value="P:intraciliary retrograde transport"/>
    <property type="evidence" value="ECO:0007669"/>
    <property type="project" value="TreeGrafter"/>
</dbReference>
<feature type="domain" description="Tetratricopeptide repeat protein 21A/21B N-terminal ARM repeat" evidence="6">
    <location>
        <begin position="13"/>
        <end position="229"/>
    </location>
</feature>
<gene>
    <name evidence="10" type="ORF">MSPICULIGERA_LOCUS16710</name>
</gene>
<dbReference type="Pfam" id="PF25058">
    <property type="entry name" value="ARM_TT21"/>
    <property type="match status" value="1"/>
</dbReference>
<evidence type="ECO:0000256" key="3">
    <source>
        <dbReference type="ARBA" id="ARBA00022803"/>
    </source>
</evidence>
<dbReference type="GO" id="GO:0030991">
    <property type="term" value="C:intraciliary transport particle A"/>
    <property type="evidence" value="ECO:0007669"/>
    <property type="project" value="TreeGrafter"/>
</dbReference>
<evidence type="ECO:0000313" key="10">
    <source>
        <dbReference type="EMBL" id="CAJ0578453.1"/>
    </source>
</evidence>
<organism evidence="10 11">
    <name type="scientific">Mesorhabditis spiculigera</name>
    <dbReference type="NCBI Taxonomy" id="96644"/>
    <lineage>
        <taxon>Eukaryota</taxon>
        <taxon>Metazoa</taxon>
        <taxon>Ecdysozoa</taxon>
        <taxon>Nematoda</taxon>
        <taxon>Chromadorea</taxon>
        <taxon>Rhabditida</taxon>
        <taxon>Rhabditina</taxon>
        <taxon>Rhabditomorpha</taxon>
        <taxon>Rhabditoidea</taxon>
        <taxon>Rhabditidae</taxon>
        <taxon>Mesorhabditinae</taxon>
        <taxon>Mesorhabditis</taxon>
    </lineage>
</organism>
<dbReference type="Pfam" id="PF25060">
    <property type="entry name" value="ARM_TT21_2nd"/>
    <property type="match status" value="1"/>
</dbReference>
<feature type="domain" description="Tetratricopeptide repeat protein 21A/21B fifth ARM repeats" evidence="8">
    <location>
        <begin position="941"/>
        <end position="1057"/>
    </location>
</feature>
<evidence type="ECO:0008006" key="12">
    <source>
        <dbReference type="Google" id="ProtNLM"/>
    </source>
</evidence>
<protein>
    <recommendedName>
        <fullName evidence="12">Tetratricopeptide repeat protein 21B</fullName>
    </recommendedName>
</protein>
<dbReference type="Pfam" id="PF25068">
    <property type="entry name" value="ARM_TT21_4th"/>
    <property type="match status" value="1"/>
</dbReference>
<dbReference type="PANTHER" id="PTHR14699:SF0">
    <property type="entry name" value="TETRATRICOPEPTIDE REPEAT PROTEIN 21 HOMOLOG"/>
    <property type="match status" value="1"/>
</dbReference>
<evidence type="ECO:0000259" key="9">
    <source>
        <dbReference type="Pfam" id="PF25068"/>
    </source>
</evidence>
<evidence type="ECO:0000259" key="7">
    <source>
        <dbReference type="Pfam" id="PF25063"/>
    </source>
</evidence>
<dbReference type="InterPro" id="IPR006597">
    <property type="entry name" value="Sel1-like"/>
</dbReference>
<dbReference type="EMBL" id="CATQJA010002654">
    <property type="protein sequence ID" value="CAJ0578453.1"/>
    <property type="molecule type" value="Genomic_DNA"/>
</dbReference>
<comment type="caution">
    <text evidence="10">The sequence shown here is derived from an EMBL/GenBank/DDBJ whole genome shotgun (WGS) entry which is preliminary data.</text>
</comment>
<evidence type="ECO:0000256" key="4">
    <source>
        <dbReference type="PROSITE-ProRule" id="PRU00339"/>
    </source>
</evidence>
<evidence type="ECO:0000259" key="5">
    <source>
        <dbReference type="Pfam" id="PF25060"/>
    </source>
</evidence>
<dbReference type="GO" id="GO:0005929">
    <property type="term" value="C:cilium"/>
    <property type="evidence" value="ECO:0007669"/>
    <property type="project" value="GOC"/>
</dbReference>
<feature type="domain" description="Tetratricopeptide repeat protein 21A/21B fourth ARM" evidence="9">
    <location>
        <begin position="750"/>
        <end position="900"/>
    </location>
</feature>
<dbReference type="Gene3D" id="1.25.40.10">
    <property type="entry name" value="Tetratricopeptide repeat domain"/>
    <property type="match status" value="7"/>
</dbReference>
<sequence>MSDPNQWATVSNVCYFIRGGYYGTALWYCEDSLRNGRDEEINLLRGCIFVLLDKTAEGMRQLENLCIGSYSLGALLALKFAHQKAKNPDKESLKEIDEKIAKEKKKASSENNYGAGMVLYFLGIPAKAKPYADKAIESSSNMPKYICLLGWIERSLGRELKESEQYFEQAKKGGYLDAYIGVAMIYSDRHLPQEMAITAQEAFRENGTFIPAVLELARALTISGQWDQISSQLNNALIIQPECVPAHLYLAIWAVCIKGNQSDIEACLGDLAQAVDAIEPGNHHLAYTLADIFIRCAVKIPSIAKFCKVLLEKALSLKRSPEYLALAIRVLIQSEDIKGAMAIAKELVMLESDDPRAVMGIGLCYLASGKADDAANQYAFIKEAHHNMRENPLFMFLGALVAKYKDNSFDHFFANIKNVVDTHIASVPSNASGEKLIKALDPAFMVDIVVQLLDYAPPVPSKSPDNILREAERILSAVHAHCPGITEVTFLLARVKWLGGDSDAAEKLVENCLDRNETLADAYLLKAQIKVEKGRVEEAELCLDTGLSFNFAVRDSSLYHLIKAKVMKKKHEEEKAVDMLKAALRLPNTASKTGNNFLAREKSEDMNKISIHLELVDSLQTLKKTDEAEQMMKEAQKQWEGQPEAEQLLLIHAQILVAKNDPDGAIHILSKVQPHQSNYQAVRSKMAQIYLEEKKDRRMFTICFKELLESDPSPATYALLGDAYMKVQDPNKAIDVYEKALKANPKDHALAQKIGEAYVQCHLYSKAVNYYEAAVKSGKDSQMRLKLANLLFELGNTEKCERVLKEPIERDPNPTDSATMTAHVSYWNLLSKLHFEKGNWHEATEDLGRARSIQLRILSKGDGNTLQMRREAARICCKLAELYTNRRDLPKAVELYKEAVQLNETDVKTILALAQLYLMMGKLHLCNQQCQIALNIDKNNDEATLMMADLLYMKNEGEQAVVHFSQLLDRYPTHYHALARTIELSWRSGDVDMAEKQLDAALEFNPRCTIDAGYNYCKGLHEWYCGEPNNALQAFNRARRDLEWGERAIYNMIEICLNPENEVIGGEVLEQSEENREIGCQTAEKFLKELRYKPGLDQRYNLMENYILMASRNKASMQQAVNNLLEIVGPEGETVRSVGAVLGVARGYMLMKQTPKAKQVLKRVLGHPWTLDDADFLEKCWLLLADLYISQNKSDQATAVLRTVLQRNASSIRAFEFMGYLKEKEQKWLDAASNYEDAWRLCRHRNPIIGYKLAYNLMKCKKLFDCIEICHQVLEHFPTYPKIKREIMDKARMMIRT</sequence>
<evidence type="ECO:0000256" key="2">
    <source>
        <dbReference type="ARBA" id="ARBA00022737"/>
    </source>
</evidence>
<dbReference type="PANTHER" id="PTHR14699">
    <property type="entry name" value="STI2 PROTEIN-RELATED"/>
    <property type="match status" value="1"/>
</dbReference>
<evidence type="ECO:0000259" key="6">
    <source>
        <dbReference type="Pfam" id="PF25062"/>
    </source>
</evidence>
<dbReference type="Pfam" id="PF25063">
    <property type="entry name" value="ARM_TT21_C"/>
    <property type="match status" value="1"/>
</dbReference>
<dbReference type="Pfam" id="PF25062">
    <property type="entry name" value="ARM_TT21_N"/>
    <property type="match status" value="1"/>
</dbReference>
<dbReference type="InterPro" id="IPR011990">
    <property type="entry name" value="TPR-like_helical_dom_sf"/>
</dbReference>
<dbReference type="SMART" id="SM00028">
    <property type="entry name" value="TPR"/>
    <property type="match status" value="13"/>
</dbReference>
<feature type="domain" description="Tetratricopeptide repeat protein 21A/21B C-terminal ARM" evidence="7">
    <location>
        <begin position="1082"/>
        <end position="1292"/>
    </location>
</feature>
<dbReference type="SUPFAM" id="SSF48452">
    <property type="entry name" value="TPR-like"/>
    <property type="match status" value="5"/>
</dbReference>
<dbReference type="InterPro" id="IPR056834">
    <property type="entry name" value="ARM_TT21_C"/>
</dbReference>
<dbReference type="Pfam" id="PF07719">
    <property type="entry name" value="TPR_2"/>
    <property type="match status" value="1"/>
</dbReference>
<dbReference type="InterPro" id="IPR040364">
    <property type="entry name" value="TTC21A/TTC21B"/>
</dbReference>
<dbReference type="Pfam" id="PF25064">
    <property type="entry name" value="ARM_TT21_5th"/>
    <property type="match status" value="1"/>
</dbReference>
<dbReference type="PROSITE" id="PS50005">
    <property type="entry name" value="TPR"/>
    <property type="match status" value="2"/>
</dbReference>
<reference evidence="10" key="1">
    <citation type="submission" date="2023-06" db="EMBL/GenBank/DDBJ databases">
        <authorList>
            <person name="Delattre M."/>
        </authorList>
    </citation>
    <scope>NUCLEOTIDE SEQUENCE</scope>
    <source>
        <strain evidence="10">AF72</strain>
    </source>
</reference>
<feature type="repeat" description="TPR" evidence="4">
    <location>
        <begin position="714"/>
        <end position="747"/>
    </location>
</feature>
<dbReference type="PROSITE" id="PS50293">
    <property type="entry name" value="TPR_REGION"/>
    <property type="match status" value="1"/>
</dbReference>
<dbReference type="FunFam" id="1.25.40.10:FF:000219">
    <property type="entry name" value="Tetratricopeptide repeat domain 21B"/>
    <property type="match status" value="1"/>
</dbReference>
<dbReference type="GO" id="GO:0061512">
    <property type="term" value="P:protein localization to cilium"/>
    <property type="evidence" value="ECO:0007669"/>
    <property type="project" value="TreeGrafter"/>
</dbReference>
<evidence type="ECO:0000313" key="11">
    <source>
        <dbReference type="Proteomes" id="UP001177023"/>
    </source>
</evidence>